<evidence type="ECO:0000259" key="3">
    <source>
        <dbReference type="PROSITE" id="PS50158"/>
    </source>
</evidence>
<reference evidence="4" key="2">
    <citation type="journal article" date="2024" name="Plant">
        <title>Genomic evolution and insights into agronomic trait innovations of Sesamum species.</title>
        <authorList>
            <person name="Miao H."/>
            <person name="Wang L."/>
            <person name="Qu L."/>
            <person name="Liu H."/>
            <person name="Sun Y."/>
            <person name="Le M."/>
            <person name="Wang Q."/>
            <person name="Wei S."/>
            <person name="Zheng Y."/>
            <person name="Lin W."/>
            <person name="Duan Y."/>
            <person name="Cao H."/>
            <person name="Xiong S."/>
            <person name="Wang X."/>
            <person name="Wei L."/>
            <person name="Li C."/>
            <person name="Ma Q."/>
            <person name="Ju M."/>
            <person name="Zhao R."/>
            <person name="Li G."/>
            <person name="Mu C."/>
            <person name="Tian Q."/>
            <person name="Mei H."/>
            <person name="Zhang T."/>
            <person name="Gao T."/>
            <person name="Zhang H."/>
        </authorList>
    </citation>
    <scope>NUCLEOTIDE SEQUENCE</scope>
    <source>
        <strain evidence="4">3651</strain>
    </source>
</reference>
<feature type="region of interest" description="Disordered" evidence="2">
    <location>
        <begin position="134"/>
        <end position="198"/>
    </location>
</feature>
<dbReference type="InterPro" id="IPR001878">
    <property type="entry name" value="Znf_CCHC"/>
</dbReference>
<keyword evidence="1" id="KW-0862">Zinc</keyword>
<comment type="caution">
    <text evidence="4">The sequence shown here is derived from an EMBL/GenBank/DDBJ whole genome shotgun (WGS) entry which is preliminary data.</text>
</comment>
<evidence type="ECO:0000313" key="5">
    <source>
        <dbReference type="Proteomes" id="UP001293254"/>
    </source>
</evidence>
<evidence type="ECO:0000313" key="4">
    <source>
        <dbReference type="EMBL" id="KAK4417109.1"/>
    </source>
</evidence>
<dbReference type="PROSITE" id="PS50158">
    <property type="entry name" value="ZF_CCHC"/>
    <property type="match status" value="1"/>
</dbReference>
<feature type="compositionally biased region" description="Polar residues" evidence="2">
    <location>
        <begin position="167"/>
        <end position="179"/>
    </location>
</feature>
<dbReference type="EMBL" id="JACGWO010000010">
    <property type="protein sequence ID" value="KAK4417109.1"/>
    <property type="molecule type" value="Genomic_DNA"/>
</dbReference>
<dbReference type="Gene3D" id="4.10.60.10">
    <property type="entry name" value="Zinc finger, CCHC-type"/>
    <property type="match status" value="1"/>
</dbReference>
<keyword evidence="1" id="KW-0863">Zinc-finger</keyword>
<dbReference type="SMART" id="SM00343">
    <property type="entry name" value="ZnF_C2HC"/>
    <property type="match status" value="1"/>
</dbReference>
<organism evidence="4 5">
    <name type="scientific">Sesamum alatum</name>
    <dbReference type="NCBI Taxonomy" id="300844"/>
    <lineage>
        <taxon>Eukaryota</taxon>
        <taxon>Viridiplantae</taxon>
        <taxon>Streptophyta</taxon>
        <taxon>Embryophyta</taxon>
        <taxon>Tracheophyta</taxon>
        <taxon>Spermatophyta</taxon>
        <taxon>Magnoliopsida</taxon>
        <taxon>eudicotyledons</taxon>
        <taxon>Gunneridae</taxon>
        <taxon>Pentapetalae</taxon>
        <taxon>asterids</taxon>
        <taxon>lamiids</taxon>
        <taxon>Lamiales</taxon>
        <taxon>Pedaliaceae</taxon>
        <taxon>Sesamum</taxon>
    </lineage>
</organism>
<dbReference type="Pfam" id="PF14223">
    <property type="entry name" value="Retrotran_gag_2"/>
    <property type="match status" value="1"/>
</dbReference>
<dbReference type="Proteomes" id="UP001293254">
    <property type="component" value="Unassembled WGS sequence"/>
</dbReference>
<feature type="domain" description="CCHC-type" evidence="3">
    <location>
        <begin position="203"/>
        <end position="219"/>
    </location>
</feature>
<protein>
    <recommendedName>
        <fullName evidence="3">CCHC-type domain-containing protein</fullName>
    </recommendedName>
</protein>
<sequence>MPEPVEPENGQTAQYRRELDAYNKWRDQDLSARFTMLSCMHDNLIREYEKYSTAKELWEVLKVAYGSTSATRLRALTLKFNQYVLDPKHSMIQHLDVMKDMIRELQNAGTELSDEQQVLAVLSVANHLKLEADRRETEHAQQAALVAHAGQRKPHKGKRWNKPAGARQSQPQTQSQNLAPQGDKAMKRRRGKRGGKKNVAKAKCYNCQKMGHFARDCTEPKKITIEYQHAAITLLWAMAHKRRSLELVHTNSSSALGVSYSLMMCNMHLAFDVIYFQLQH</sequence>
<name>A0AAE2CCH8_9LAMI</name>
<dbReference type="Pfam" id="PF00098">
    <property type="entry name" value="zf-CCHC"/>
    <property type="match status" value="1"/>
</dbReference>
<keyword evidence="1" id="KW-0479">Metal-binding</keyword>
<feature type="compositionally biased region" description="Basic residues" evidence="2">
    <location>
        <begin position="186"/>
        <end position="198"/>
    </location>
</feature>
<keyword evidence="5" id="KW-1185">Reference proteome</keyword>
<dbReference type="GO" id="GO:0008270">
    <property type="term" value="F:zinc ion binding"/>
    <property type="evidence" value="ECO:0007669"/>
    <property type="project" value="UniProtKB-KW"/>
</dbReference>
<evidence type="ECO:0000256" key="1">
    <source>
        <dbReference type="PROSITE-ProRule" id="PRU00047"/>
    </source>
</evidence>
<accession>A0AAE2CCH8</accession>
<dbReference type="InterPro" id="IPR036875">
    <property type="entry name" value="Znf_CCHC_sf"/>
</dbReference>
<feature type="compositionally biased region" description="Basic residues" evidence="2">
    <location>
        <begin position="150"/>
        <end position="161"/>
    </location>
</feature>
<dbReference type="GO" id="GO:0003676">
    <property type="term" value="F:nucleic acid binding"/>
    <property type="evidence" value="ECO:0007669"/>
    <property type="project" value="InterPro"/>
</dbReference>
<proteinExistence type="predicted"/>
<gene>
    <name evidence="4" type="ORF">Salat_2536400</name>
</gene>
<dbReference type="SUPFAM" id="SSF57756">
    <property type="entry name" value="Retrovirus zinc finger-like domains"/>
    <property type="match status" value="1"/>
</dbReference>
<evidence type="ECO:0000256" key="2">
    <source>
        <dbReference type="SAM" id="MobiDB-lite"/>
    </source>
</evidence>
<dbReference type="AlphaFoldDB" id="A0AAE2CCH8"/>
<reference evidence="4" key="1">
    <citation type="submission" date="2020-06" db="EMBL/GenBank/DDBJ databases">
        <authorList>
            <person name="Li T."/>
            <person name="Hu X."/>
            <person name="Zhang T."/>
            <person name="Song X."/>
            <person name="Zhang H."/>
            <person name="Dai N."/>
            <person name="Sheng W."/>
            <person name="Hou X."/>
            <person name="Wei L."/>
        </authorList>
    </citation>
    <scope>NUCLEOTIDE SEQUENCE</scope>
    <source>
        <strain evidence="4">3651</strain>
        <tissue evidence="4">Leaf</tissue>
    </source>
</reference>